<comment type="catalytic activity">
    <reaction evidence="5">
        <text>an aliphatic primary amide = an aliphatic nitrile + H2O</text>
        <dbReference type="Rhea" id="RHEA:12673"/>
        <dbReference type="ChEBI" id="CHEBI:15377"/>
        <dbReference type="ChEBI" id="CHEBI:65285"/>
        <dbReference type="ChEBI" id="CHEBI:80291"/>
        <dbReference type="EC" id="4.2.1.84"/>
    </reaction>
</comment>
<dbReference type="RefSeq" id="WP_164273502.1">
    <property type="nucleotide sequence ID" value="NZ_JAAGMQ010000344.1"/>
</dbReference>
<evidence type="ECO:0000256" key="3">
    <source>
        <dbReference type="ARBA" id="ARBA00022723"/>
    </source>
</evidence>
<evidence type="ECO:0000313" key="9">
    <source>
        <dbReference type="EMBL" id="NEC33871.1"/>
    </source>
</evidence>
<dbReference type="EMBL" id="JAAGMQ010000458">
    <property type="protein sequence ID" value="NEC34694.1"/>
    <property type="molecule type" value="Genomic_DNA"/>
</dbReference>
<name>A0A6G3TCX2_9ACTN</name>
<comment type="caution">
    <text evidence="9">The sequence shown here is derived from an EMBL/GenBank/DDBJ whole genome shotgun (WGS) entry which is preliminary data.</text>
</comment>
<dbReference type="InterPro" id="IPR036648">
    <property type="entry name" value="CN_Hdrase_a/SCN_Hdrase_g_sf"/>
</dbReference>
<comment type="similarity">
    <text evidence="1">Belongs to the nitrile hydratase subunit alpha family.</text>
</comment>
<feature type="region of interest" description="Disordered" evidence="7">
    <location>
        <begin position="1"/>
        <end position="35"/>
    </location>
</feature>
<feature type="binding site" evidence="6">
    <location>
        <position position="134"/>
    </location>
    <ligand>
        <name>Fe(3+)</name>
        <dbReference type="ChEBI" id="CHEBI:29034"/>
    </ligand>
</feature>
<feature type="compositionally biased region" description="Basic and acidic residues" evidence="7">
    <location>
        <begin position="1"/>
        <end position="19"/>
    </location>
</feature>
<evidence type="ECO:0000313" key="10">
    <source>
        <dbReference type="EMBL" id="NEC34694.1"/>
    </source>
</evidence>
<sequence length="226" mass="25062">MTATHDHPQDTTDHGDHTHSGTGTADPHAPIENTTTEPDYFDVLQQAIRELLVDKGLISADEIRAMIETLDAHQPALGSALVARAWTDPDFKARLLADGTAAIQEFGIDNYDGTKLIVLEQTPQVHNLVVCTLCSCYPRPVLGLPPDWYKSRPYRARAVREPRALLREFGTDVPEDVTIRVHDSNANMRYLVLPMRPAGTDTMDERDLATLVTRDTMIGVTTPKQP</sequence>
<feature type="binding site" evidence="6">
    <location>
        <position position="135"/>
    </location>
    <ligand>
        <name>Fe(3+)</name>
        <dbReference type="ChEBI" id="CHEBI:29034"/>
    </ligand>
</feature>
<dbReference type="GO" id="GO:0046914">
    <property type="term" value="F:transition metal ion binding"/>
    <property type="evidence" value="ECO:0007669"/>
    <property type="project" value="InterPro"/>
</dbReference>
<evidence type="ECO:0000256" key="1">
    <source>
        <dbReference type="ARBA" id="ARBA00009363"/>
    </source>
</evidence>
<organism evidence="9 11">
    <name type="scientific">Streptomyces rubrogriseus</name>
    <dbReference type="NCBI Taxonomy" id="194673"/>
    <lineage>
        <taxon>Bacteria</taxon>
        <taxon>Bacillati</taxon>
        <taxon>Actinomycetota</taxon>
        <taxon>Actinomycetes</taxon>
        <taxon>Kitasatosporales</taxon>
        <taxon>Streptomycetaceae</taxon>
        <taxon>Streptomyces</taxon>
        <taxon>Streptomyces violaceoruber group</taxon>
    </lineage>
</organism>
<evidence type="ECO:0000313" key="11">
    <source>
        <dbReference type="Proteomes" id="UP000475666"/>
    </source>
</evidence>
<dbReference type="PIRSF" id="PIRSF001426">
    <property type="entry name" value="NHase_alpha"/>
    <property type="match status" value="1"/>
</dbReference>
<dbReference type="InterPro" id="IPR023900">
    <property type="entry name" value="CN_Hdrtase_asu/SCN_Hdrlase_gsu"/>
</dbReference>
<evidence type="ECO:0000259" key="8">
    <source>
        <dbReference type="Pfam" id="PF02979"/>
    </source>
</evidence>
<dbReference type="Proteomes" id="UP000475666">
    <property type="component" value="Unassembled WGS sequence"/>
</dbReference>
<evidence type="ECO:0000256" key="7">
    <source>
        <dbReference type="SAM" id="MobiDB-lite"/>
    </source>
</evidence>
<dbReference type="InterPro" id="IPR018141">
    <property type="entry name" value="Nitrile_hydratase_asu"/>
</dbReference>
<keyword evidence="4 9" id="KW-0456">Lyase</keyword>
<dbReference type="AlphaFoldDB" id="A0A6G3TCX2"/>
<feature type="binding site" evidence="6">
    <location>
        <position position="136"/>
    </location>
    <ligand>
        <name>Fe(3+)</name>
        <dbReference type="ChEBI" id="CHEBI:29034"/>
    </ligand>
</feature>
<dbReference type="Pfam" id="PF02979">
    <property type="entry name" value="NHase_alpha"/>
    <property type="match status" value="1"/>
</dbReference>
<dbReference type="InterPro" id="IPR004232">
    <property type="entry name" value="CN_Hdrtase_a/SCN_Hdrlase_g"/>
</dbReference>
<feature type="binding site" evidence="6">
    <location>
        <position position="131"/>
    </location>
    <ligand>
        <name>Fe(3+)</name>
        <dbReference type="ChEBI" id="CHEBI:29034"/>
    </ligand>
</feature>
<evidence type="ECO:0000256" key="5">
    <source>
        <dbReference type="ARBA" id="ARBA00044877"/>
    </source>
</evidence>
<dbReference type="NCBIfam" id="TIGR01323">
    <property type="entry name" value="nitrile_alph"/>
    <property type="match status" value="1"/>
</dbReference>
<evidence type="ECO:0000256" key="6">
    <source>
        <dbReference type="PIRSR" id="PIRSR001426-1"/>
    </source>
</evidence>
<keyword evidence="3 6" id="KW-0479">Metal-binding</keyword>
<proteinExistence type="inferred from homology"/>
<dbReference type="GO" id="GO:0018822">
    <property type="term" value="F:nitrile hydratase activity"/>
    <property type="evidence" value="ECO:0007669"/>
    <property type="project" value="UniProtKB-EC"/>
</dbReference>
<gene>
    <name evidence="9" type="primary">nthA</name>
    <name evidence="9" type="ORF">G3I66_11885</name>
    <name evidence="10" type="ORF">G3I66_16185</name>
</gene>
<accession>A0A6G3TCX2</accession>
<feature type="domain" description="Nitrile hydratase alpha/Thiocyanate hydrolase gamma" evidence="8">
    <location>
        <begin position="41"/>
        <end position="221"/>
    </location>
</feature>
<keyword evidence="6" id="KW-0408">Iron</keyword>
<dbReference type="SUPFAM" id="SSF56209">
    <property type="entry name" value="Nitrile hydratase alpha chain"/>
    <property type="match status" value="1"/>
</dbReference>
<dbReference type="Gene3D" id="3.90.330.10">
    <property type="entry name" value="Nitrile hydratase alpha /Thiocyanate hydrolase gamma"/>
    <property type="match status" value="1"/>
</dbReference>
<reference evidence="9 11" key="1">
    <citation type="submission" date="2020-01" db="EMBL/GenBank/DDBJ databases">
        <title>Insect and environment-associated Actinomycetes.</title>
        <authorList>
            <person name="Currrie C."/>
            <person name="Chevrette M."/>
            <person name="Carlson C."/>
            <person name="Stubbendieck R."/>
            <person name="Wendt-Pienkowski E."/>
        </authorList>
    </citation>
    <scope>NUCLEOTIDE SEQUENCE [LARGE SCALE GENOMIC DNA]</scope>
    <source>
        <strain evidence="9 11">SID7739</strain>
    </source>
</reference>
<protein>
    <recommendedName>
        <fullName evidence="2">nitrile hydratase</fullName>
        <ecNumber evidence="2">4.2.1.84</ecNumber>
    </recommendedName>
</protein>
<evidence type="ECO:0000256" key="4">
    <source>
        <dbReference type="ARBA" id="ARBA00023239"/>
    </source>
</evidence>
<dbReference type="EMBL" id="JAAGMQ010000344">
    <property type="protein sequence ID" value="NEC33871.1"/>
    <property type="molecule type" value="Genomic_DNA"/>
</dbReference>
<dbReference type="EC" id="4.2.1.84" evidence="2"/>
<evidence type="ECO:0000256" key="2">
    <source>
        <dbReference type="ARBA" id="ARBA00013079"/>
    </source>
</evidence>